<dbReference type="Pfam" id="PF00480">
    <property type="entry name" value="ROK"/>
    <property type="match status" value="1"/>
</dbReference>
<dbReference type="PANTHER" id="PTHR18964:SF165">
    <property type="entry name" value="BETA-GLUCOSIDE KINASE"/>
    <property type="match status" value="1"/>
</dbReference>
<dbReference type="EMBL" id="CP102453">
    <property type="protein sequence ID" value="UUX35284.1"/>
    <property type="molecule type" value="Genomic_DNA"/>
</dbReference>
<dbReference type="PANTHER" id="PTHR18964">
    <property type="entry name" value="ROK (REPRESSOR, ORF, KINASE) FAMILY"/>
    <property type="match status" value="1"/>
</dbReference>
<proteinExistence type="inferred from homology"/>
<gene>
    <name evidence="2" type="ORF">NRE15_06475</name>
</gene>
<reference evidence="2 3" key="1">
    <citation type="submission" date="2022-08" db="EMBL/GenBank/DDBJ databases">
        <title>Aerococcaceae sp. nov isolated from spoiled eye mask.</title>
        <authorList>
            <person name="Zhou G."/>
            <person name="Xie X.-B."/>
            <person name="Shi Q.-S."/>
            <person name="Wang Y.-S."/>
            <person name="Wen X."/>
            <person name="Peng H."/>
            <person name="Yang X.-J."/>
            <person name="Tao H.-B."/>
            <person name="Huang X.-M."/>
        </authorList>
    </citation>
    <scope>NUCLEOTIDE SEQUENCE [LARGE SCALE GENOMIC DNA]</scope>
    <source>
        <strain evidence="3">DM20194951</strain>
    </source>
</reference>
<dbReference type="InterPro" id="IPR000600">
    <property type="entry name" value="ROK"/>
</dbReference>
<dbReference type="RefSeq" id="WP_313794775.1">
    <property type="nucleotide sequence ID" value="NZ_CP102453.1"/>
</dbReference>
<sequence length="295" mass="32461">MTTIALIDIGGTQIKFGIMNADTNHATTLGSIDTRTDLPDFNMLTRIDLVIHQIQQHTPTIQGIAISTAGVVNPDTGKIVHANPNIPNYAGKPLREELEQAYGLPVSVENDVNAALLGEIYHGNHHPVSSALMLTIGTGVGGALFLNHQIYHGYAFSAGEVGYSFLNDQNIEDVVSARALVNRVQQTRPDEKVDGFYIFKQLEAQDPVITDILDDYCQQLAKAIINQVSLINPEIVILGGGIMEQTDYFQPKLTHYFEQFYTNQYAAQRTHIAFASLGNKAGLLGAYQHYKNQHL</sequence>
<dbReference type="Proteomes" id="UP001315967">
    <property type="component" value="Chromosome"/>
</dbReference>
<accession>A0ABY5P9D5</accession>
<comment type="similarity">
    <text evidence="1">Belongs to the ROK (NagC/XylR) family.</text>
</comment>
<keyword evidence="3" id="KW-1185">Reference proteome</keyword>
<protein>
    <submittedName>
        <fullName evidence="2">ROK family protein</fullName>
    </submittedName>
</protein>
<dbReference type="Gene3D" id="3.30.420.40">
    <property type="match status" value="2"/>
</dbReference>
<evidence type="ECO:0000313" key="3">
    <source>
        <dbReference type="Proteomes" id="UP001315967"/>
    </source>
</evidence>
<organism evidence="2 3">
    <name type="scientific">Fundicoccus culcitae</name>
    <dbReference type="NCBI Taxonomy" id="2969821"/>
    <lineage>
        <taxon>Bacteria</taxon>
        <taxon>Bacillati</taxon>
        <taxon>Bacillota</taxon>
        <taxon>Bacilli</taxon>
        <taxon>Lactobacillales</taxon>
        <taxon>Aerococcaceae</taxon>
        <taxon>Fundicoccus</taxon>
    </lineage>
</organism>
<dbReference type="SUPFAM" id="SSF53067">
    <property type="entry name" value="Actin-like ATPase domain"/>
    <property type="match status" value="1"/>
</dbReference>
<evidence type="ECO:0000313" key="2">
    <source>
        <dbReference type="EMBL" id="UUX35284.1"/>
    </source>
</evidence>
<dbReference type="CDD" id="cd24068">
    <property type="entry name" value="ASKHA_NBD_ROK_FnNanK-like"/>
    <property type="match status" value="1"/>
</dbReference>
<name>A0ABY5P9D5_9LACT</name>
<dbReference type="InterPro" id="IPR043129">
    <property type="entry name" value="ATPase_NBD"/>
</dbReference>
<evidence type="ECO:0000256" key="1">
    <source>
        <dbReference type="ARBA" id="ARBA00006479"/>
    </source>
</evidence>